<dbReference type="InterPro" id="IPR002708">
    <property type="entry name" value="HcyBio"/>
</dbReference>
<name>A0A2G6MS20_9BACT</name>
<comment type="caution">
    <text evidence="2">The sequence shown here is derived from an EMBL/GenBank/DDBJ whole genome shotgun (WGS) entry which is preliminary data.</text>
</comment>
<organism evidence="2 3">
    <name type="scientific">Desulfobacter postgatei</name>
    <dbReference type="NCBI Taxonomy" id="2293"/>
    <lineage>
        <taxon>Bacteria</taxon>
        <taxon>Pseudomonadati</taxon>
        <taxon>Thermodesulfobacteriota</taxon>
        <taxon>Desulfobacteria</taxon>
        <taxon>Desulfobacterales</taxon>
        <taxon>Desulfobacteraceae</taxon>
        <taxon>Desulfobacter</taxon>
    </lineage>
</organism>
<reference evidence="2 3" key="1">
    <citation type="submission" date="2017-10" db="EMBL/GenBank/DDBJ databases">
        <title>Novel microbial diversity and functional potential in the marine mammal oral microbiome.</title>
        <authorList>
            <person name="Dudek N.K."/>
            <person name="Sun C.L."/>
            <person name="Burstein D."/>
            <person name="Kantor R.S."/>
            <person name="Aliaga Goltsman D.S."/>
            <person name="Bik E.M."/>
            <person name="Thomas B.C."/>
            <person name="Banfield J.F."/>
            <person name="Relman D.A."/>
        </authorList>
    </citation>
    <scope>NUCLEOTIDE SEQUENCE [LARGE SCALE GENOMIC DNA]</scope>
    <source>
        <strain evidence="2">DOLJORAL78_47_202</strain>
    </source>
</reference>
<feature type="domain" description="Homocysteine biosynthesis enzyme sulfur-incorporation" evidence="1">
    <location>
        <begin position="22"/>
        <end position="378"/>
    </location>
</feature>
<evidence type="ECO:0000259" key="1">
    <source>
        <dbReference type="Pfam" id="PF01837"/>
    </source>
</evidence>
<evidence type="ECO:0000313" key="2">
    <source>
        <dbReference type="EMBL" id="PIE62898.1"/>
    </source>
</evidence>
<dbReference type="AlphaFoldDB" id="A0A2G6MS20"/>
<protein>
    <recommendedName>
        <fullName evidence="1">Homocysteine biosynthesis enzyme sulfur-incorporation domain-containing protein</fullName>
    </recommendedName>
</protein>
<dbReference type="Proteomes" id="UP000231203">
    <property type="component" value="Unassembled WGS sequence"/>
</dbReference>
<gene>
    <name evidence="2" type="ORF">CSA25_02785</name>
</gene>
<evidence type="ECO:0000313" key="3">
    <source>
        <dbReference type="Proteomes" id="UP000231203"/>
    </source>
</evidence>
<dbReference type="EMBL" id="PDTI01000025">
    <property type="protein sequence ID" value="PIE62898.1"/>
    <property type="molecule type" value="Genomic_DNA"/>
</dbReference>
<dbReference type="Pfam" id="PF01837">
    <property type="entry name" value="HcyBio"/>
    <property type="match status" value="1"/>
</dbReference>
<accession>A0A2G6MS20</accession>
<sequence>MSTYQVNKTYEEINAKIATGEAVVVTAEEIIDIAEKQGVVEAARNVDVVTTGTFAPMCSSGAFINIGQSTPVIRTTKTWFNNVPAYSAIAAVDCYLGATAVCEEDPLNKYHPGEFNYGGGHVIQDLVAGKPVHVRAESYGTDCYPNLNIEKTVTLKDLPNAMLCNPRNGYQNYNCAINRSDKTKYTYMGTLRSHVSNANYSTSGCLSPLFNDPYLKTIGLGTRIFLGGAQGYVTWTGTQHKKDVDRGLNGVPLSGAGTLSVIGDLKQMSPEWLVGQSIRGYGVSLSVGLGIPIPILNEEMLKYTSVSDEELFTQIIDYGHDYPKGISKSYGQVSYAELKSGSITIRGQRVPTVPLSSMVKARKIAQILKTEIQKSRFYIGQPQHLFC</sequence>
<proteinExistence type="predicted"/>